<dbReference type="AlphaFoldDB" id="A0AAQ4D6J6"/>
<protein>
    <submittedName>
        <fullName evidence="1">Uncharacterized protein</fullName>
    </submittedName>
</protein>
<sequence length="148" mass="16109">MESGTSAQKKRLKTSTYMVVSNTLPLQPVYRALLVPLEDKDEKGSAAGGPTQGQGHSTAQERYGISFEDTPLHREGQALHQAVDRVSSRSNSYSSGSNLYHLNSINTVCWSPNYTSATWLLSAGQAGMARLTWFGLCGRRLAKSRSVS</sequence>
<evidence type="ECO:0000313" key="1">
    <source>
        <dbReference type="EMBL" id="KAK8758086.1"/>
    </source>
</evidence>
<reference evidence="1 2" key="1">
    <citation type="journal article" date="2023" name="Arcadia Sci">
        <title>De novo assembly of a long-read Amblyomma americanum tick genome.</title>
        <authorList>
            <person name="Chou S."/>
            <person name="Poskanzer K.E."/>
            <person name="Rollins M."/>
            <person name="Thuy-Boun P.S."/>
        </authorList>
    </citation>
    <scope>NUCLEOTIDE SEQUENCE [LARGE SCALE GENOMIC DNA]</scope>
    <source>
        <strain evidence="1">F_SG_1</strain>
        <tissue evidence="1">Salivary glands</tissue>
    </source>
</reference>
<name>A0AAQ4D6J6_AMBAM</name>
<dbReference type="Proteomes" id="UP001321473">
    <property type="component" value="Unassembled WGS sequence"/>
</dbReference>
<evidence type="ECO:0000313" key="2">
    <source>
        <dbReference type="Proteomes" id="UP001321473"/>
    </source>
</evidence>
<proteinExistence type="predicted"/>
<gene>
    <name evidence="1" type="ORF">V5799_004284</name>
</gene>
<accession>A0AAQ4D6J6</accession>
<comment type="caution">
    <text evidence="1">The sequence shown here is derived from an EMBL/GenBank/DDBJ whole genome shotgun (WGS) entry which is preliminary data.</text>
</comment>
<keyword evidence="2" id="KW-1185">Reference proteome</keyword>
<dbReference type="EMBL" id="JARKHS020034490">
    <property type="protein sequence ID" value="KAK8758086.1"/>
    <property type="molecule type" value="Genomic_DNA"/>
</dbReference>
<organism evidence="1 2">
    <name type="scientific">Amblyomma americanum</name>
    <name type="common">Lone star tick</name>
    <dbReference type="NCBI Taxonomy" id="6943"/>
    <lineage>
        <taxon>Eukaryota</taxon>
        <taxon>Metazoa</taxon>
        <taxon>Ecdysozoa</taxon>
        <taxon>Arthropoda</taxon>
        <taxon>Chelicerata</taxon>
        <taxon>Arachnida</taxon>
        <taxon>Acari</taxon>
        <taxon>Parasitiformes</taxon>
        <taxon>Ixodida</taxon>
        <taxon>Ixodoidea</taxon>
        <taxon>Ixodidae</taxon>
        <taxon>Amblyomminae</taxon>
        <taxon>Amblyomma</taxon>
    </lineage>
</organism>